<protein>
    <recommendedName>
        <fullName evidence="7">5-formyltetrahydrofolate cyclo-ligase</fullName>
    </recommendedName>
</protein>
<accession>A0A7T4DIF0</accession>
<evidence type="ECO:0000256" key="4">
    <source>
        <dbReference type="PIRSR" id="PIRSR006806-1"/>
    </source>
</evidence>
<dbReference type="GO" id="GO:0009396">
    <property type="term" value="P:folic acid-containing compound biosynthetic process"/>
    <property type="evidence" value="ECO:0007669"/>
    <property type="project" value="TreeGrafter"/>
</dbReference>
<dbReference type="PIRSF" id="PIRSF006806">
    <property type="entry name" value="FTHF_cligase"/>
    <property type="match status" value="1"/>
</dbReference>
<evidence type="ECO:0000256" key="3">
    <source>
        <dbReference type="ARBA" id="ARBA00022840"/>
    </source>
</evidence>
<evidence type="ECO:0000313" key="6">
    <source>
        <dbReference type="Proteomes" id="UP000595374"/>
    </source>
</evidence>
<dbReference type="GO" id="GO:0035999">
    <property type="term" value="P:tetrahydrofolate interconversion"/>
    <property type="evidence" value="ECO:0007669"/>
    <property type="project" value="TreeGrafter"/>
</dbReference>
<feature type="binding site" evidence="4">
    <location>
        <begin position="23"/>
        <end position="27"/>
    </location>
    <ligand>
        <name>ATP</name>
        <dbReference type="ChEBI" id="CHEBI:30616"/>
    </ligand>
</feature>
<sequence>MTFILTSPHPPVTLKGVDPETSKSRLRALVRARRAERAASSRPDEPTIAAALTEAVDRMWPGDGLTGRTVVAYAGLPGEPDLDPALDDLLRRGARVVLPVVTRLGEALRFGEVSAAMSTLRPQGRWGIREPAVQWSATALLAEAVPDLILVPALGFGPGGARLGNGGGFYDRTFGPFGEAPLDHGQRPRTARGPRVVGVCFAGETDLPGLTVEPWDLRIGEILTEEGLEWLSAEK</sequence>
<dbReference type="GO" id="GO:0030272">
    <property type="term" value="F:5-formyltetrahydrofolate cyclo-ligase activity"/>
    <property type="evidence" value="ECO:0007669"/>
    <property type="project" value="TreeGrafter"/>
</dbReference>
<dbReference type="Pfam" id="PF01812">
    <property type="entry name" value="5-FTHF_cyc-lig"/>
    <property type="match status" value="1"/>
</dbReference>
<keyword evidence="2 4" id="KW-0547">Nucleotide-binding</keyword>
<evidence type="ECO:0000313" key="5">
    <source>
        <dbReference type="EMBL" id="QQB14482.1"/>
    </source>
</evidence>
<dbReference type="EMBL" id="CP065989">
    <property type="protein sequence ID" value="QQB14482.1"/>
    <property type="molecule type" value="Genomic_DNA"/>
</dbReference>
<proteinExistence type="inferred from homology"/>
<dbReference type="Gene3D" id="3.40.50.10420">
    <property type="entry name" value="NagB/RpiA/CoA transferase-like"/>
    <property type="match status" value="1"/>
</dbReference>
<dbReference type="Proteomes" id="UP000595374">
    <property type="component" value="Chromosome"/>
</dbReference>
<organism evidence="5 6">
    <name type="scientific">Brevibacterium casei</name>
    <dbReference type="NCBI Taxonomy" id="33889"/>
    <lineage>
        <taxon>Bacteria</taxon>
        <taxon>Bacillati</taxon>
        <taxon>Actinomycetota</taxon>
        <taxon>Actinomycetes</taxon>
        <taxon>Micrococcales</taxon>
        <taxon>Brevibacteriaceae</taxon>
        <taxon>Brevibacterium</taxon>
    </lineage>
</organism>
<evidence type="ECO:0000256" key="2">
    <source>
        <dbReference type="ARBA" id="ARBA00022741"/>
    </source>
</evidence>
<evidence type="ECO:0000256" key="1">
    <source>
        <dbReference type="ARBA" id="ARBA00010638"/>
    </source>
</evidence>
<dbReference type="AlphaFoldDB" id="A0A7T4DIF0"/>
<name>A0A7T4DIF0_9MICO</name>
<reference evidence="5 6" key="1">
    <citation type="submission" date="2020-12" db="EMBL/GenBank/DDBJ databases">
        <title>FDA dAtabase for Regulatory Grade micrObial Sequences (FDA-ARGOS): Supporting development and validation of Infectious Disease Dx tests.</title>
        <authorList>
            <person name="Sproer C."/>
            <person name="Gronow S."/>
            <person name="Severitt S."/>
            <person name="Schroder I."/>
            <person name="Tallon L."/>
            <person name="Sadzewicz L."/>
            <person name="Zhao X."/>
            <person name="Boylan J."/>
            <person name="Ott S."/>
            <person name="Bowen H."/>
            <person name="Vavikolanu K."/>
            <person name="Mehta A."/>
            <person name="Aluvathingal J."/>
            <person name="Nadendla S."/>
            <person name="Lowell S."/>
            <person name="Myers T."/>
            <person name="Yan Y."/>
            <person name="Sichtig H."/>
        </authorList>
    </citation>
    <scope>NUCLEOTIDE SEQUENCE [LARGE SCALE GENOMIC DNA]</scope>
    <source>
        <strain evidence="5 6">FDAARGOS_990</strain>
    </source>
</reference>
<comment type="similarity">
    <text evidence="1">Belongs to the 5-formyltetrahydrofolate cyclo-ligase family.</text>
</comment>
<dbReference type="PANTHER" id="PTHR23407">
    <property type="entry name" value="ATPASE INHIBITOR/5-FORMYLTETRAHYDROFOLATE CYCLO-LIGASE"/>
    <property type="match status" value="1"/>
</dbReference>
<dbReference type="SUPFAM" id="SSF100950">
    <property type="entry name" value="NagB/RpiA/CoA transferase-like"/>
    <property type="match status" value="1"/>
</dbReference>
<dbReference type="InterPro" id="IPR024185">
    <property type="entry name" value="FTHF_cligase-like_sf"/>
</dbReference>
<dbReference type="InterPro" id="IPR037171">
    <property type="entry name" value="NagB/RpiA_transferase-like"/>
</dbReference>
<dbReference type="InterPro" id="IPR002698">
    <property type="entry name" value="FTHF_cligase"/>
</dbReference>
<keyword evidence="3 4" id="KW-0067">ATP-binding</keyword>
<gene>
    <name evidence="5" type="ORF">I6H47_00240</name>
</gene>
<dbReference type="PANTHER" id="PTHR23407:SF1">
    <property type="entry name" value="5-FORMYLTETRAHYDROFOLATE CYCLO-LIGASE"/>
    <property type="match status" value="1"/>
</dbReference>
<dbReference type="GO" id="GO:0005524">
    <property type="term" value="F:ATP binding"/>
    <property type="evidence" value="ECO:0007669"/>
    <property type="project" value="UniProtKB-KW"/>
</dbReference>
<feature type="binding site" evidence="4">
    <location>
        <position position="79"/>
    </location>
    <ligand>
        <name>substrate</name>
    </ligand>
</feature>
<feature type="binding site" evidence="4">
    <location>
        <begin position="162"/>
        <end position="170"/>
    </location>
    <ligand>
        <name>ATP</name>
        <dbReference type="ChEBI" id="CHEBI:30616"/>
    </ligand>
</feature>
<evidence type="ECO:0008006" key="7">
    <source>
        <dbReference type="Google" id="ProtNLM"/>
    </source>
</evidence>